<dbReference type="KEGG" id="tpsc:RBB77_03685"/>
<evidence type="ECO:0000256" key="2">
    <source>
        <dbReference type="ARBA" id="ARBA00022741"/>
    </source>
</evidence>
<dbReference type="PANTHER" id="PTHR42711:SF17">
    <property type="entry name" value="ABC TRANSPORTER ATP-BINDING PROTEIN"/>
    <property type="match status" value="1"/>
</dbReference>
<keyword evidence="1" id="KW-0813">Transport</keyword>
<reference evidence="5" key="2">
    <citation type="journal article" date="2024" name="Environ. Microbiol.">
        <title>Genome analysis and description of Tunturibacter gen. nov. expands the diversity of Terriglobia in tundra soils.</title>
        <authorList>
            <person name="Messyasz A."/>
            <person name="Mannisto M.K."/>
            <person name="Kerkhof L.J."/>
            <person name="Haggblom M.M."/>
        </authorList>
    </citation>
    <scope>NUCLEOTIDE SEQUENCE</scope>
    <source>
        <strain evidence="5">X5P6</strain>
    </source>
</reference>
<evidence type="ECO:0000256" key="1">
    <source>
        <dbReference type="ARBA" id="ARBA00022448"/>
    </source>
</evidence>
<dbReference type="RefSeq" id="WP_353064849.1">
    <property type="nucleotide sequence ID" value="NZ_CP132942.1"/>
</dbReference>
<dbReference type="PROSITE" id="PS50893">
    <property type="entry name" value="ABC_TRANSPORTER_2"/>
    <property type="match status" value="1"/>
</dbReference>
<dbReference type="InterPro" id="IPR003593">
    <property type="entry name" value="AAA+_ATPase"/>
</dbReference>
<dbReference type="GO" id="GO:0005524">
    <property type="term" value="F:ATP binding"/>
    <property type="evidence" value="ECO:0007669"/>
    <property type="project" value="UniProtKB-KW"/>
</dbReference>
<sequence length="318" mass="34214">MPLTAIAYETPPHSSNGPRIASKQPIATLTSVTKRYGSALAGSLALDGLTVALHPGEIVALLGPNGAGKSTAIKLLLGLIAPTSGTTRVFGSDPRQAITRTRVGAMLQVSRITEMLKVREHLDLFRSYYPNPLPIPDILRIAQLQGIEERLFGQLSGGQKQRVLFALALCGNPDLIFLDEPTVGMDIEARRGLWAEIRVLAALGKTVLLTTHYLEEADALADRIIVINKGRVICEGTPSEIKRNSGGRRIRCNTSLSVAVLQSLDSVTNVEQNGEATIVTATHAENVVREMLRRDETLSGLEIASPALEDAFLALTKN</sequence>
<keyword evidence="3 5" id="KW-0067">ATP-binding</keyword>
<evidence type="ECO:0000313" key="5">
    <source>
        <dbReference type="EMBL" id="XCB34006.1"/>
    </source>
</evidence>
<dbReference type="Gene3D" id="3.40.50.300">
    <property type="entry name" value="P-loop containing nucleotide triphosphate hydrolases"/>
    <property type="match status" value="1"/>
</dbReference>
<reference evidence="5" key="1">
    <citation type="submission" date="2023-08" db="EMBL/GenBank/DDBJ databases">
        <authorList>
            <person name="Messyasz A."/>
            <person name="Mannisto M.K."/>
            <person name="Kerkhof L.J."/>
            <person name="Haggblom M."/>
        </authorList>
    </citation>
    <scope>NUCLEOTIDE SEQUENCE</scope>
    <source>
        <strain evidence="5">X5P6</strain>
    </source>
</reference>
<dbReference type="GO" id="GO:0016887">
    <property type="term" value="F:ATP hydrolysis activity"/>
    <property type="evidence" value="ECO:0007669"/>
    <property type="project" value="InterPro"/>
</dbReference>
<dbReference type="PANTHER" id="PTHR42711">
    <property type="entry name" value="ABC TRANSPORTER ATP-BINDING PROTEIN"/>
    <property type="match status" value="1"/>
</dbReference>
<gene>
    <name evidence="5" type="ORF">RBB77_03685</name>
</gene>
<feature type="domain" description="ABC transporter" evidence="4">
    <location>
        <begin position="27"/>
        <end position="254"/>
    </location>
</feature>
<dbReference type="EMBL" id="CP132942">
    <property type="protein sequence ID" value="XCB34006.1"/>
    <property type="molecule type" value="Genomic_DNA"/>
</dbReference>
<dbReference type="InterPro" id="IPR050763">
    <property type="entry name" value="ABC_transporter_ATP-binding"/>
</dbReference>
<proteinExistence type="predicted"/>
<dbReference type="AlphaFoldDB" id="A0AAU7ZSX5"/>
<dbReference type="InterPro" id="IPR017871">
    <property type="entry name" value="ABC_transporter-like_CS"/>
</dbReference>
<protein>
    <submittedName>
        <fullName evidence="5">ABC transporter ATP-binding protein</fullName>
    </submittedName>
</protein>
<dbReference type="SMART" id="SM00382">
    <property type="entry name" value="AAA"/>
    <property type="match status" value="1"/>
</dbReference>
<organism evidence="5">
    <name type="scientific">Tunturiibacter psychrotolerans</name>
    <dbReference type="NCBI Taxonomy" id="3069686"/>
    <lineage>
        <taxon>Bacteria</taxon>
        <taxon>Pseudomonadati</taxon>
        <taxon>Acidobacteriota</taxon>
        <taxon>Terriglobia</taxon>
        <taxon>Terriglobales</taxon>
        <taxon>Acidobacteriaceae</taxon>
        <taxon>Tunturiibacter</taxon>
    </lineage>
</organism>
<name>A0AAU7ZSX5_9BACT</name>
<dbReference type="SUPFAM" id="SSF52540">
    <property type="entry name" value="P-loop containing nucleoside triphosphate hydrolases"/>
    <property type="match status" value="1"/>
</dbReference>
<dbReference type="InterPro" id="IPR027417">
    <property type="entry name" value="P-loop_NTPase"/>
</dbReference>
<keyword evidence="2" id="KW-0547">Nucleotide-binding</keyword>
<dbReference type="CDD" id="cd03230">
    <property type="entry name" value="ABC_DR_subfamily_A"/>
    <property type="match status" value="1"/>
</dbReference>
<dbReference type="InterPro" id="IPR003439">
    <property type="entry name" value="ABC_transporter-like_ATP-bd"/>
</dbReference>
<dbReference type="PROSITE" id="PS00211">
    <property type="entry name" value="ABC_TRANSPORTER_1"/>
    <property type="match status" value="1"/>
</dbReference>
<evidence type="ECO:0000259" key="4">
    <source>
        <dbReference type="PROSITE" id="PS50893"/>
    </source>
</evidence>
<dbReference type="Pfam" id="PF00005">
    <property type="entry name" value="ABC_tran"/>
    <property type="match status" value="1"/>
</dbReference>
<accession>A0AAU7ZSX5</accession>
<evidence type="ECO:0000256" key="3">
    <source>
        <dbReference type="ARBA" id="ARBA00022840"/>
    </source>
</evidence>